<dbReference type="PANTHER" id="PTHR43415:SF3">
    <property type="entry name" value="GNAT-FAMILY ACETYLTRANSFERASE"/>
    <property type="match status" value="1"/>
</dbReference>
<dbReference type="AlphaFoldDB" id="A0A174ALJ0"/>
<name>A0A174ALJ0_9CLOT</name>
<dbReference type="InterPro" id="IPR000182">
    <property type="entry name" value="GNAT_dom"/>
</dbReference>
<dbReference type="InterPro" id="IPR016181">
    <property type="entry name" value="Acyl_CoA_acyltransferase"/>
</dbReference>
<accession>A0A174ALJ0</accession>
<dbReference type="Proteomes" id="UP000092714">
    <property type="component" value="Unassembled WGS sequence"/>
</dbReference>
<dbReference type="EMBL" id="MAPZ01000009">
    <property type="protein sequence ID" value="OBY12248.1"/>
    <property type="molecule type" value="Genomic_DNA"/>
</dbReference>
<comment type="caution">
    <text evidence="2">The sequence shown here is derived from an EMBL/GenBank/DDBJ whole genome shotgun (WGS) entry which is preliminary data.</text>
</comment>
<dbReference type="PROSITE" id="PS51186">
    <property type="entry name" value="GNAT"/>
    <property type="match status" value="1"/>
</dbReference>
<dbReference type="eggNOG" id="COG1670">
    <property type="taxonomic scope" value="Bacteria"/>
</dbReference>
<keyword evidence="2" id="KW-0808">Transferase</keyword>
<protein>
    <submittedName>
        <fullName evidence="2">GNAT family acetyltransferase</fullName>
    </submittedName>
</protein>
<evidence type="ECO:0000313" key="2">
    <source>
        <dbReference type="EMBL" id="OBY12248.1"/>
    </source>
</evidence>
<dbReference type="PANTHER" id="PTHR43415">
    <property type="entry name" value="SPERMIDINE N(1)-ACETYLTRANSFERASE"/>
    <property type="match status" value="1"/>
</dbReference>
<dbReference type="Pfam" id="PF13302">
    <property type="entry name" value="Acetyltransf_3"/>
    <property type="match status" value="1"/>
</dbReference>
<dbReference type="Gene3D" id="3.40.630.30">
    <property type="match status" value="1"/>
</dbReference>
<evidence type="ECO:0000259" key="1">
    <source>
        <dbReference type="PROSITE" id="PS51186"/>
    </source>
</evidence>
<dbReference type="GO" id="GO:0016747">
    <property type="term" value="F:acyltransferase activity, transferring groups other than amino-acyl groups"/>
    <property type="evidence" value="ECO:0007669"/>
    <property type="project" value="InterPro"/>
</dbReference>
<reference evidence="2 3" key="1">
    <citation type="submission" date="2016-06" db="EMBL/GenBank/DDBJ databases">
        <authorList>
            <person name="Kjaerup R.B."/>
            <person name="Dalgaard T.S."/>
            <person name="Juul-Madsen H.R."/>
        </authorList>
    </citation>
    <scope>NUCLEOTIDE SEQUENCE [LARGE SCALE GENOMIC DNA]</scope>
    <source>
        <strain evidence="2 3">373-A1</strain>
    </source>
</reference>
<organism evidence="2 3">
    <name type="scientific">Clostridium paraputrificum</name>
    <dbReference type="NCBI Taxonomy" id="29363"/>
    <lineage>
        <taxon>Bacteria</taxon>
        <taxon>Bacillati</taxon>
        <taxon>Bacillota</taxon>
        <taxon>Clostridia</taxon>
        <taxon>Eubacteriales</taxon>
        <taxon>Clostridiaceae</taxon>
        <taxon>Clostridium</taxon>
    </lineage>
</organism>
<proteinExistence type="predicted"/>
<keyword evidence="3" id="KW-1185">Reference proteome</keyword>
<evidence type="ECO:0000313" key="3">
    <source>
        <dbReference type="Proteomes" id="UP000092714"/>
    </source>
</evidence>
<dbReference type="RefSeq" id="WP_055183624.1">
    <property type="nucleotide sequence ID" value="NZ_CABJAZ010000003.1"/>
</dbReference>
<dbReference type="OrthoDB" id="9795206at2"/>
<dbReference type="SUPFAM" id="SSF55729">
    <property type="entry name" value="Acyl-CoA N-acyltransferases (Nat)"/>
    <property type="match status" value="1"/>
</dbReference>
<gene>
    <name evidence="2" type="ORF">CP373A1_01250</name>
</gene>
<feature type="domain" description="N-acetyltransferase" evidence="1">
    <location>
        <begin position="1"/>
        <end position="170"/>
    </location>
</feature>
<sequence>MMYKDINLQQEIYRQDVYKLMDWLRDDEVSRYLNEEKGIVNSLDYLLRASTVPVLTPYFSQGGPFYIIEYKNDSVGYLKLVPKGKIVEIVIAIGNKEKWGQGIGTLALKKGISEAFLSYRANEIVAKIHHNNIRSKKIFKKVGFTIEDTLKVENVYSLTFDDYIKGYSKERIS</sequence>